<reference evidence="4" key="1">
    <citation type="submission" date="2017-05" db="EMBL/GenBank/DDBJ databases">
        <title>Physiological properties and genetic analysis related to exopolysaccharide production of fresh-water unicellular cyanobacterium Aphanothece sacrum, Suizenji Nori, that has been cultured as a food source in Japan.</title>
        <authorList>
            <person name="Kanesaki Y."/>
            <person name="Yoshikawa S."/>
            <person name="Ohki K."/>
        </authorList>
    </citation>
    <scope>NUCLEOTIDE SEQUENCE [LARGE SCALE GENOMIC DNA]</scope>
    <source>
        <strain evidence="4">FPU1</strain>
    </source>
</reference>
<dbReference type="Pfam" id="PF01471">
    <property type="entry name" value="PG_binding_1"/>
    <property type="match status" value="1"/>
</dbReference>
<dbReference type="Gene3D" id="1.10.101.10">
    <property type="entry name" value="PGBD-like superfamily/PGBD"/>
    <property type="match status" value="1"/>
</dbReference>
<name>A0A401IBK3_APHSA</name>
<comment type="caution">
    <text evidence="3">The sequence shown here is derived from an EMBL/GenBank/DDBJ whole genome shotgun (WGS) entry which is preliminary data.</text>
</comment>
<dbReference type="OrthoDB" id="514320at2"/>
<dbReference type="InterPro" id="IPR036365">
    <property type="entry name" value="PGBD-like_sf"/>
</dbReference>
<dbReference type="Gene3D" id="1.10.530.10">
    <property type="match status" value="1"/>
</dbReference>
<accession>A0A401IBK3</accession>
<feature type="domain" description="Phage tail lysozyme" evidence="2">
    <location>
        <begin position="105"/>
        <end position="230"/>
    </location>
</feature>
<dbReference type="RefSeq" id="WP_124974047.1">
    <property type="nucleotide sequence ID" value="NZ_BDQK01000001.1"/>
</dbReference>
<dbReference type="Pfam" id="PF18013">
    <property type="entry name" value="Phage_lysozyme2"/>
    <property type="match status" value="1"/>
</dbReference>
<dbReference type="SUPFAM" id="SSF47090">
    <property type="entry name" value="PGBD-like"/>
    <property type="match status" value="1"/>
</dbReference>
<dbReference type="InterPro" id="IPR041219">
    <property type="entry name" value="Phage_lysozyme2"/>
</dbReference>
<sequence length="232" mass="25784">MTRKHIVLKFNDGITDTTPAVVSEVKILQQVLKDWGVLDPNESIDGKFGNKTLEAVKLFQDKKSLQQDGIVGQNTWAALLKVSPSEIEIIPRSNPVQGNSPFSGNKRLIHNELISHGFSIVQCAAILGCVQQESSFDPSIQEGPPPKGLGLFQWSFDRRNKVPALTNNDATDIHNQVNLFVHELETTEKEAGKILRSATTLEQAMKGMDKFERPGVEGNRRKFAQQILNELT</sequence>
<dbReference type="EMBL" id="BDQK01000001">
    <property type="protein sequence ID" value="GBF78619.1"/>
    <property type="molecule type" value="Genomic_DNA"/>
</dbReference>
<proteinExistence type="predicted"/>
<gene>
    <name evidence="3" type="ORF">AsFPU1_0008</name>
</gene>
<dbReference type="Proteomes" id="UP000287247">
    <property type="component" value="Unassembled WGS sequence"/>
</dbReference>
<evidence type="ECO:0000313" key="4">
    <source>
        <dbReference type="Proteomes" id="UP000287247"/>
    </source>
</evidence>
<evidence type="ECO:0000259" key="2">
    <source>
        <dbReference type="Pfam" id="PF18013"/>
    </source>
</evidence>
<organism evidence="3 4">
    <name type="scientific">Aphanothece sacrum FPU1</name>
    <dbReference type="NCBI Taxonomy" id="1920663"/>
    <lineage>
        <taxon>Bacteria</taxon>
        <taxon>Bacillati</taxon>
        <taxon>Cyanobacteriota</taxon>
        <taxon>Cyanophyceae</taxon>
        <taxon>Oscillatoriophycideae</taxon>
        <taxon>Chroococcales</taxon>
        <taxon>Aphanothecaceae</taxon>
        <taxon>Aphanothece</taxon>
    </lineage>
</organism>
<evidence type="ECO:0008006" key="5">
    <source>
        <dbReference type="Google" id="ProtNLM"/>
    </source>
</evidence>
<evidence type="ECO:0000259" key="1">
    <source>
        <dbReference type="Pfam" id="PF01471"/>
    </source>
</evidence>
<dbReference type="AlphaFoldDB" id="A0A401IBK3"/>
<dbReference type="InterPro" id="IPR036366">
    <property type="entry name" value="PGBDSf"/>
</dbReference>
<evidence type="ECO:0000313" key="3">
    <source>
        <dbReference type="EMBL" id="GBF78619.1"/>
    </source>
</evidence>
<keyword evidence="4" id="KW-1185">Reference proteome</keyword>
<feature type="domain" description="Peptidoglycan binding-like" evidence="1">
    <location>
        <begin position="23"/>
        <end position="79"/>
    </location>
</feature>
<dbReference type="InterPro" id="IPR002477">
    <property type="entry name" value="Peptidoglycan-bd-like"/>
</dbReference>
<protein>
    <recommendedName>
        <fullName evidence="5">Peptidoglycan-binding protein</fullName>
    </recommendedName>
</protein>